<keyword evidence="1" id="KW-0472">Membrane</keyword>
<proteinExistence type="predicted"/>
<name>A0A7R9QY86_9ACAR</name>
<accession>A0A7R9QY86</accession>
<feature type="transmembrane region" description="Helical" evidence="1">
    <location>
        <begin position="116"/>
        <end position="134"/>
    </location>
</feature>
<organism evidence="2">
    <name type="scientific">Oppiella nova</name>
    <dbReference type="NCBI Taxonomy" id="334625"/>
    <lineage>
        <taxon>Eukaryota</taxon>
        <taxon>Metazoa</taxon>
        <taxon>Ecdysozoa</taxon>
        <taxon>Arthropoda</taxon>
        <taxon>Chelicerata</taxon>
        <taxon>Arachnida</taxon>
        <taxon>Acari</taxon>
        <taxon>Acariformes</taxon>
        <taxon>Sarcoptiformes</taxon>
        <taxon>Oribatida</taxon>
        <taxon>Brachypylina</taxon>
        <taxon>Oppioidea</taxon>
        <taxon>Oppiidae</taxon>
        <taxon>Oppiella</taxon>
    </lineage>
</organism>
<evidence type="ECO:0000256" key="1">
    <source>
        <dbReference type="SAM" id="Phobius"/>
    </source>
</evidence>
<dbReference type="EMBL" id="CAJPVJ010023472">
    <property type="protein sequence ID" value="CAG2178523.1"/>
    <property type="molecule type" value="Genomic_DNA"/>
</dbReference>
<protein>
    <submittedName>
        <fullName evidence="2">Uncharacterized protein</fullName>
    </submittedName>
</protein>
<feature type="transmembrane region" description="Helical" evidence="1">
    <location>
        <begin position="12"/>
        <end position="38"/>
    </location>
</feature>
<dbReference type="AlphaFoldDB" id="A0A7R9QY86"/>
<dbReference type="EMBL" id="OC938297">
    <property type="protein sequence ID" value="CAD7661387.1"/>
    <property type="molecule type" value="Genomic_DNA"/>
</dbReference>
<evidence type="ECO:0000313" key="2">
    <source>
        <dbReference type="EMBL" id="CAD7661387.1"/>
    </source>
</evidence>
<dbReference type="Proteomes" id="UP000728032">
    <property type="component" value="Unassembled WGS sequence"/>
</dbReference>
<keyword evidence="1" id="KW-0812">Transmembrane</keyword>
<keyword evidence="3" id="KW-1185">Reference proteome</keyword>
<feature type="transmembrane region" description="Helical" evidence="1">
    <location>
        <begin position="92"/>
        <end position="110"/>
    </location>
</feature>
<dbReference type="OrthoDB" id="10624805at2759"/>
<gene>
    <name evidence="2" type="ORF">ONB1V03_LOCUS17948</name>
</gene>
<sequence>MGDKKSFSLQAVKWFLICMYGCNWVYSLVFIITGILHYNTVESDIQVFKEEVRDFSDSYDPKAIFFIVLGFVSLILMTYVIYVTYYEHPKQSTGIAVLFILMFAINILFGELSVKVTVGAILTVFMATLYAYLVDKQMKVNARRGAQDMEMDVNGCPIYV</sequence>
<reference evidence="2" key="1">
    <citation type="submission" date="2020-11" db="EMBL/GenBank/DDBJ databases">
        <authorList>
            <person name="Tran Van P."/>
        </authorList>
    </citation>
    <scope>NUCLEOTIDE SEQUENCE</scope>
</reference>
<feature type="transmembrane region" description="Helical" evidence="1">
    <location>
        <begin position="63"/>
        <end position="85"/>
    </location>
</feature>
<keyword evidence="1" id="KW-1133">Transmembrane helix</keyword>
<evidence type="ECO:0000313" key="3">
    <source>
        <dbReference type="Proteomes" id="UP000728032"/>
    </source>
</evidence>